<dbReference type="Proteomes" id="UP000654123">
    <property type="component" value="Unassembled WGS sequence"/>
</dbReference>
<comment type="caution">
    <text evidence="1">The sequence shown here is derived from an EMBL/GenBank/DDBJ whole genome shotgun (WGS) entry which is preliminary data.</text>
</comment>
<evidence type="ECO:0000313" key="1">
    <source>
        <dbReference type="EMBL" id="GGP93492.1"/>
    </source>
</evidence>
<evidence type="ECO:0008006" key="3">
    <source>
        <dbReference type="Google" id="ProtNLM"/>
    </source>
</evidence>
<keyword evidence="2" id="KW-1185">Reference proteome</keyword>
<reference evidence="1" key="2">
    <citation type="submission" date="2020-09" db="EMBL/GenBank/DDBJ databases">
        <authorList>
            <person name="Sun Q."/>
            <person name="Ohkuma M."/>
        </authorList>
    </citation>
    <scope>NUCLEOTIDE SEQUENCE</scope>
    <source>
        <strain evidence="1">JCM 4335</strain>
    </source>
</reference>
<reference evidence="1" key="1">
    <citation type="journal article" date="2014" name="Int. J. Syst. Evol. Microbiol.">
        <title>Complete genome sequence of Corynebacterium casei LMG S-19264T (=DSM 44701T), isolated from a smear-ripened cheese.</title>
        <authorList>
            <consortium name="US DOE Joint Genome Institute (JGI-PGF)"/>
            <person name="Walter F."/>
            <person name="Albersmeier A."/>
            <person name="Kalinowski J."/>
            <person name="Ruckert C."/>
        </authorList>
    </citation>
    <scope>NUCLEOTIDE SEQUENCE</scope>
    <source>
        <strain evidence="1">JCM 4335</strain>
    </source>
</reference>
<organism evidence="1 2">
    <name type="scientific">Streptomyces roseolilacinus</name>
    <dbReference type="NCBI Taxonomy" id="66904"/>
    <lineage>
        <taxon>Bacteria</taxon>
        <taxon>Bacillati</taxon>
        <taxon>Actinomycetota</taxon>
        <taxon>Actinomycetes</taxon>
        <taxon>Kitasatosporales</taxon>
        <taxon>Streptomycetaceae</taxon>
        <taxon>Streptomyces</taxon>
    </lineage>
</organism>
<sequence length="1296" mass="140823">MHFFGEYNHIYFLMSGWTISGLCDRARRAETIAFTEAELVDLAEEPRPLPTLVVDSQDRPHMIMPNGFGRTLRYERVEPTRNATLAARLRVDLPERALHRVGWSCLGQDGDTFELAPGVELTVSTSLPWAHDGTTFQTVTGAQPGTVTFTVEIRPQVPRVHDTVVVARVGHEREALVVRADRGPGFVPCFAVTPEQWADPAAMARLLAGLTIGVLIGVGLGAEPWTAGLAATFVRDDGTRTHRDDRVTLFAPGRADVHGPALALAVTHRARLAFADVDRLTLSDGTGDWAPADVLGTALDLFGGPADELVICESTAADLLVCQAVGYAALRGSRIAFLPPVTDQGAFTDAADLARRARAAVPRSLRRPDAGTLTVFTRNLPLHLTPLAEGTQRWMDRYALAHLPAQTASTLVPRLLHHTGEPAPPVALGVVFDALGALTATERPAYEDQLAGGLSAPLVLSAEYARRAVLEEVLHRIDVDLLLIVAHSRDDHIEDGVNDRIPDALIRTWRMRGHPVVVNNSCGSWTSTGAAFVTAGARAVVSTLWPVANDLAVRVGSRIADRLHHQDLARAVQGAVGDDPDAAAYLYVGLPQTRVSSRPAVDEVETVTVLTGVLLALFACMRTLAEENRTEAAEALHQAALPALRERFRALAAPGPVQLHLAPPLQYAGVLDIDYVLAVESFRLLDTIRLTAPLDRRRGLAHRLDATLDVAHRELESWSARNGTTEAEEGLSRPIRQWLFVARCVLPGVCALAEVGEPACTERARRWLDTATRLVGDPDGAGADGEVPDDVLVRRIRTGLVVPTRPVYPSDGAPGPEGPVEVDLLAEVLDRSGLIAWFASAREMLGDHESAARLRRAAEAPRPRADAHGECHEAARRLRDAAKDGTEVPEHLVRHAFTLADAMEPLLDRVNHRCDLLAALAVYHAARGDHGRARARRDEIAGYLGAPGRQPSALINELAVWYYEHGDFDRALSYGSDNARALAEARHFNASARTHVFVARVAARAYRGRPAPRYLRRFFDSSHRLGGILRARPDVHEELGGQVADVWDNTESIRRQLADRRLWRLALLGYTAQKAWPQGRAVPDYELLSHAAHPRNTAAVEQLAADGSLGRIGSVTVSDGLRVRTRLTTYREDRGGERTGPPVVYSLFPLRGGEEADGMVVAGAAVCELADGDEACVSCAEVPLRHTAGDTGGFYVETWGSTTIPYDVSVELEPGLVPLLVTYTGKAGDDPRTLVTFDRWGCRVELNGAGGRPWLGELSMFVGRAPELYERTFLTLPYTMGLDFASYNRITAPFPH</sequence>
<proteinExistence type="predicted"/>
<dbReference type="EMBL" id="BMSV01000002">
    <property type="protein sequence ID" value="GGP93492.1"/>
    <property type="molecule type" value="Genomic_DNA"/>
</dbReference>
<protein>
    <recommendedName>
        <fullName evidence="3">CHAT domain-containing protein</fullName>
    </recommendedName>
</protein>
<evidence type="ECO:0000313" key="2">
    <source>
        <dbReference type="Proteomes" id="UP000654123"/>
    </source>
</evidence>
<dbReference type="RefSeq" id="WP_189530032.1">
    <property type="nucleotide sequence ID" value="NZ_BMSV01000002.1"/>
</dbReference>
<name>A0A918EIZ5_9ACTN</name>
<accession>A0A918EIZ5</accession>
<gene>
    <name evidence="1" type="ORF">GCM10010249_08950</name>
</gene>